<dbReference type="InterPro" id="IPR024599">
    <property type="entry name" value="RB_N"/>
</dbReference>
<evidence type="ECO:0000256" key="3">
    <source>
        <dbReference type="ARBA" id="ARBA00022491"/>
    </source>
</evidence>
<keyword evidence="13" id="KW-1185">Reference proteome</keyword>
<dbReference type="PANTHER" id="PTHR13742:SF17">
    <property type="entry name" value="RE32990P-RELATED"/>
    <property type="match status" value="1"/>
</dbReference>
<evidence type="ECO:0000256" key="1">
    <source>
        <dbReference type="ARBA" id="ARBA00004123"/>
    </source>
</evidence>
<evidence type="ECO:0000256" key="5">
    <source>
        <dbReference type="ARBA" id="ARBA00023163"/>
    </source>
</evidence>
<accession>A0A8K1CKQ6</accession>
<dbReference type="InterPro" id="IPR015030">
    <property type="entry name" value="RB_C"/>
</dbReference>
<evidence type="ECO:0000256" key="7">
    <source>
        <dbReference type="ARBA" id="ARBA00023306"/>
    </source>
</evidence>
<evidence type="ECO:0000313" key="12">
    <source>
        <dbReference type="EMBL" id="TMW65319.1"/>
    </source>
</evidence>
<proteinExistence type="inferred from homology"/>
<gene>
    <name evidence="12" type="ORF">Poli38472_007961</name>
</gene>
<dbReference type="InterPro" id="IPR036915">
    <property type="entry name" value="Cyclin-like_sf"/>
</dbReference>
<dbReference type="Pfam" id="PF11934">
    <property type="entry name" value="DUF3452"/>
    <property type="match status" value="1"/>
</dbReference>
<dbReference type="Pfam" id="PF01858">
    <property type="entry name" value="RB_A"/>
    <property type="match status" value="1"/>
</dbReference>
<dbReference type="GO" id="GO:0005667">
    <property type="term" value="C:transcription regulator complex"/>
    <property type="evidence" value="ECO:0007669"/>
    <property type="project" value="TreeGrafter"/>
</dbReference>
<keyword evidence="5" id="KW-0804">Transcription</keyword>
<dbReference type="Pfam" id="PF01857">
    <property type="entry name" value="RB_B"/>
    <property type="match status" value="1"/>
</dbReference>
<evidence type="ECO:0000313" key="13">
    <source>
        <dbReference type="Proteomes" id="UP000794436"/>
    </source>
</evidence>
<evidence type="ECO:0000259" key="10">
    <source>
        <dbReference type="SMART" id="SM01368"/>
    </source>
</evidence>
<dbReference type="GO" id="GO:0006357">
    <property type="term" value="P:regulation of transcription by RNA polymerase II"/>
    <property type="evidence" value="ECO:0007669"/>
    <property type="project" value="InterPro"/>
</dbReference>
<feature type="compositionally biased region" description="Basic residues" evidence="8">
    <location>
        <begin position="92"/>
        <end position="109"/>
    </location>
</feature>
<feature type="region of interest" description="Disordered" evidence="8">
    <location>
        <begin position="1067"/>
        <end position="1105"/>
    </location>
</feature>
<dbReference type="Proteomes" id="UP000794436">
    <property type="component" value="Unassembled WGS sequence"/>
</dbReference>
<dbReference type="InterPro" id="IPR028309">
    <property type="entry name" value="RB_fam"/>
</dbReference>
<dbReference type="GO" id="GO:0005634">
    <property type="term" value="C:nucleus"/>
    <property type="evidence" value="ECO:0007669"/>
    <property type="project" value="UniProtKB-SubCell"/>
</dbReference>
<feature type="compositionally biased region" description="Polar residues" evidence="8">
    <location>
        <begin position="1076"/>
        <end position="1098"/>
    </location>
</feature>
<comment type="caution">
    <text evidence="12">The sequence shown here is derived from an EMBL/GenBank/DDBJ whole genome shotgun (WGS) entry which is preliminary data.</text>
</comment>
<dbReference type="SUPFAM" id="SSF47954">
    <property type="entry name" value="Cyclin-like"/>
    <property type="match status" value="2"/>
</dbReference>
<name>A0A8K1CKQ6_PYTOL</name>
<dbReference type="Gene3D" id="1.10.472.10">
    <property type="entry name" value="Cyclin-like"/>
    <property type="match status" value="2"/>
</dbReference>
<feature type="domain" description="Retinoblastoma-associated protein C-terminal" evidence="11">
    <location>
        <begin position="994"/>
        <end position="1103"/>
    </location>
</feature>
<dbReference type="GO" id="GO:0030154">
    <property type="term" value="P:cell differentiation"/>
    <property type="evidence" value="ECO:0007669"/>
    <property type="project" value="TreeGrafter"/>
</dbReference>
<organism evidence="12 13">
    <name type="scientific">Pythium oligandrum</name>
    <name type="common">Mycoparasitic fungus</name>
    <dbReference type="NCBI Taxonomy" id="41045"/>
    <lineage>
        <taxon>Eukaryota</taxon>
        <taxon>Sar</taxon>
        <taxon>Stramenopiles</taxon>
        <taxon>Oomycota</taxon>
        <taxon>Peronosporomycetes</taxon>
        <taxon>Pythiales</taxon>
        <taxon>Pythiaceae</taxon>
        <taxon>Pythium</taxon>
    </lineage>
</organism>
<comment type="subcellular location">
    <subcellularLocation>
        <location evidence="1">Nucleus</location>
    </subcellularLocation>
</comment>
<feature type="compositionally biased region" description="Polar residues" evidence="8">
    <location>
        <begin position="473"/>
        <end position="483"/>
    </location>
</feature>
<keyword evidence="7" id="KW-0131">Cell cycle</keyword>
<dbReference type="CDD" id="cd20548">
    <property type="entry name" value="CYCLIN_RB-like"/>
    <property type="match status" value="1"/>
</dbReference>
<dbReference type="InterPro" id="IPR002720">
    <property type="entry name" value="RB_A"/>
</dbReference>
<evidence type="ECO:0000259" key="9">
    <source>
        <dbReference type="SMART" id="SM01367"/>
    </source>
</evidence>
<keyword evidence="3" id="KW-0678">Repressor</keyword>
<dbReference type="PANTHER" id="PTHR13742">
    <property type="entry name" value="RETINOBLASTOMA-ASSOCIATED PROTEIN RB -RELATED"/>
    <property type="match status" value="1"/>
</dbReference>
<reference evidence="12" key="1">
    <citation type="submission" date="2019-03" db="EMBL/GenBank/DDBJ databases">
        <title>Long read genome sequence of the mycoparasitic Pythium oligandrum ATCC 38472 isolated from sugarbeet rhizosphere.</title>
        <authorList>
            <person name="Gaulin E."/>
        </authorList>
    </citation>
    <scope>NUCLEOTIDE SEQUENCE</scope>
    <source>
        <strain evidence="12">ATCC 38472_TT</strain>
    </source>
</reference>
<evidence type="ECO:0000256" key="6">
    <source>
        <dbReference type="ARBA" id="ARBA00023242"/>
    </source>
</evidence>
<sequence length="1105" mass="121395">MLLSPPRPPAGGRSSPIARFFTTATPSLWADISTNEPTLVRDAQQLYDQITTRQSPLRSTSLANDKKTASPKVWAVVAVVATRIARDLRRMNGARRRGNGVVGRKRKAPRGSDDESEPSSANDEAQDHDTDEMNDEGDDVAMPDANRWHVVDFLVEANVSLSVFLHHLSSLFDRLLLEPELLEVTTQLKEEFTVATVLFEKYRAMWKKFALHDPTSASRDVEAPERTESLFRMGWLLFVILKRRLAPRQGTGLGQLYYLLLAVLKLVISQVSRRSVEAEVAAALSALGAVKLQTTPSSPSVAAIDDQSLLEMLCASPKVDADEVTKSFGLVMDELMHMAREEGLLVLPSTAEIDDDEAVRRGVFRHQVARQNGSRLVDHYAVTYLTSCGCFDERVYLDEQSRQAMLGPRSALGHGDVETDSHGSTPTPPTGMPSRGDRAPSINPLASPVRPPGTPNRYDRSASSTPGPPPSPFTVQAWQWQGSSPPPSLSFTVPRGLGTPSTMQRFAGGLQSPFVAQTPVTAAVETSNWIRDTLTASQSFLTPQLKSFFKDCTNEPTDKIATTLQDLSHRLMTSRRRGAPTALALDTLYSRENGSPNTESEYSEVDGSLKKTKNLAIALFYRVLEALLVAERERLHTTNFSSLLNNETFVSSLFACSLEVVLKAHSLITLSFPFLLDTLGVNAFDFGKVIESFVKHGPKLPSALKRHMRDLEQMILDSLAWRSDSGLYAVLAGERQQAARESQSASSTPTNGSSTTSSTPRSTVLQLFFRKVLSLAASRIFRLGNMLELDAKYLNQAWTAIKECLSSQHQLLRDRHLDHVVLCSLYGVCKVNHVKPEVTFKRIIDCYKKLQTPQWGIHGSSAHGNNAAAHAAFASASISRNSHDIIREIKLDDHNTRGDIIKFYNRCFIPTMKVFLLQFQAQEKQLAAANAVVGGASASITTASTSDSEIVAEAAATVFEKVIQSYGPPRTPLRRPVRTAMSTPPLFGSPPRTVQLFTTAEVESLPVSVSQTSPKRVLTSNIYMSPLQNARLQNHRTHMTPRSHALYAFGESPSRDLALINRAVNNSRTAPAPPSLMTTDSATDDVTSGSNSGQNTPTTKRRRIL</sequence>
<dbReference type="AlphaFoldDB" id="A0A8K1CKQ6"/>
<comment type="similarity">
    <text evidence="2">Belongs to the retinoblastoma protein (RB) family.</text>
</comment>
<dbReference type="Gene3D" id="1.10.472.140">
    <property type="match status" value="1"/>
</dbReference>
<protein>
    <submittedName>
        <fullName evidence="12">Uncharacterized protein</fullName>
    </submittedName>
</protein>
<keyword evidence="6" id="KW-0539">Nucleus</keyword>
<dbReference type="OrthoDB" id="844594at2759"/>
<dbReference type="GO" id="GO:0000977">
    <property type="term" value="F:RNA polymerase II transcription regulatory region sequence-specific DNA binding"/>
    <property type="evidence" value="ECO:0007669"/>
    <property type="project" value="TreeGrafter"/>
</dbReference>
<feature type="region of interest" description="Disordered" evidence="8">
    <location>
        <begin position="409"/>
        <end position="489"/>
    </location>
</feature>
<dbReference type="SMART" id="SM01367">
    <property type="entry name" value="DUF3452"/>
    <property type="match status" value="1"/>
</dbReference>
<feature type="region of interest" description="Disordered" evidence="8">
    <location>
        <begin position="739"/>
        <end position="759"/>
    </location>
</feature>
<evidence type="ECO:0000256" key="4">
    <source>
        <dbReference type="ARBA" id="ARBA00023015"/>
    </source>
</evidence>
<evidence type="ECO:0000259" key="11">
    <source>
        <dbReference type="SMART" id="SM01369"/>
    </source>
</evidence>
<evidence type="ECO:0000256" key="8">
    <source>
        <dbReference type="SAM" id="MobiDB-lite"/>
    </source>
</evidence>
<feature type="domain" description="Retinoblastoma-associated protein N-terminal" evidence="9">
    <location>
        <begin position="119"/>
        <end position="270"/>
    </location>
</feature>
<dbReference type="SMART" id="SM01369">
    <property type="entry name" value="Rb_C"/>
    <property type="match status" value="1"/>
</dbReference>
<dbReference type="GO" id="GO:2000134">
    <property type="term" value="P:negative regulation of G1/S transition of mitotic cell cycle"/>
    <property type="evidence" value="ECO:0007669"/>
    <property type="project" value="TreeGrafter"/>
</dbReference>
<feature type="compositionally biased region" description="Acidic residues" evidence="8">
    <location>
        <begin position="124"/>
        <end position="141"/>
    </location>
</feature>
<dbReference type="EMBL" id="SPLM01000037">
    <property type="protein sequence ID" value="TMW65319.1"/>
    <property type="molecule type" value="Genomic_DNA"/>
</dbReference>
<keyword evidence="4" id="KW-0805">Transcription regulation</keyword>
<dbReference type="SMART" id="SM01368">
    <property type="entry name" value="RB_A"/>
    <property type="match status" value="1"/>
</dbReference>
<feature type="region of interest" description="Disordered" evidence="8">
    <location>
        <begin position="91"/>
        <end position="141"/>
    </location>
</feature>
<evidence type="ECO:0000256" key="2">
    <source>
        <dbReference type="ARBA" id="ARBA00009475"/>
    </source>
</evidence>
<dbReference type="Pfam" id="PF08934">
    <property type="entry name" value="Rb_C"/>
    <property type="match status" value="1"/>
</dbReference>
<dbReference type="GO" id="GO:0000785">
    <property type="term" value="C:chromatin"/>
    <property type="evidence" value="ECO:0007669"/>
    <property type="project" value="TreeGrafter"/>
</dbReference>
<dbReference type="InterPro" id="IPR002719">
    <property type="entry name" value="RB_B"/>
</dbReference>
<feature type="domain" description="Retinoblastoma-associated protein A-box" evidence="10">
    <location>
        <begin position="518"/>
        <end position="731"/>
    </location>
</feature>